<dbReference type="RefSeq" id="WP_088706905.1">
    <property type="nucleotide sequence ID" value="NZ_LSTO01000001.1"/>
</dbReference>
<dbReference type="SUPFAM" id="SSF46785">
    <property type="entry name" value="Winged helix' DNA-binding domain"/>
    <property type="match status" value="1"/>
</dbReference>
<dbReference type="InterPro" id="IPR050389">
    <property type="entry name" value="LysR-type_TF"/>
</dbReference>
<dbReference type="InterPro" id="IPR036388">
    <property type="entry name" value="WH-like_DNA-bd_sf"/>
</dbReference>
<proteinExistence type="inferred from homology"/>
<keyword evidence="7" id="KW-1185">Reference proteome</keyword>
<gene>
    <name evidence="6" type="ORF">AYR66_11390</name>
</gene>
<dbReference type="CDD" id="cd08463">
    <property type="entry name" value="PBP2_DntR_like_4"/>
    <property type="match status" value="1"/>
</dbReference>
<comment type="caution">
    <text evidence="6">The sequence shown here is derived from an EMBL/GenBank/DDBJ whole genome shotgun (WGS) entry which is preliminary data.</text>
</comment>
<dbReference type="Pfam" id="PF03466">
    <property type="entry name" value="LysR_substrate"/>
    <property type="match status" value="1"/>
</dbReference>
<keyword evidence="2" id="KW-0805">Transcription regulation</keyword>
<evidence type="ECO:0000313" key="6">
    <source>
        <dbReference type="EMBL" id="OWW20009.1"/>
    </source>
</evidence>
<comment type="similarity">
    <text evidence="1">Belongs to the LysR transcriptional regulatory family.</text>
</comment>
<keyword evidence="4" id="KW-0804">Transcription</keyword>
<dbReference type="PANTHER" id="PTHR30118">
    <property type="entry name" value="HTH-TYPE TRANSCRIPTIONAL REGULATOR LEUO-RELATED"/>
    <property type="match status" value="1"/>
</dbReference>
<sequence>MSGLPDHLDIHLIRILYLLLSEKNVSRVALKLNQPQPSISASLRKLRELTGDPLLVRGARGMVPTQHGESLLKPAKQILDETEKLFAQKTAFVPQHEARTFHIAAPDYLDSQFLPNIVASVRRESPKSRVVIHNMGADSDYLKLLSDGELDVVIANWDEPPEHLHLSKLFEDEIACIMRADCAYALRTGPDDMTVEDYLSLPHVAPSQMLPGYSGVIESFLARQNLHRNVVVESSYFGLIPYMLTRSDLVLTTGRQFMRFYEKNLPLKIFTVPVKFPAMRFYQLWHERVHHAPEHKWLRELIAGTAKSLLSK</sequence>
<dbReference type="Gene3D" id="3.40.190.10">
    <property type="entry name" value="Periplasmic binding protein-like II"/>
    <property type="match status" value="2"/>
</dbReference>
<dbReference type="AlphaFoldDB" id="A0A254TBI2"/>
<evidence type="ECO:0000256" key="3">
    <source>
        <dbReference type="ARBA" id="ARBA00023125"/>
    </source>
</evidence>
<dbReference type="SUPFAM" id="SSF53850">
    <property type="entry name" value="Periplasmic binding protein-like II"/>
    <property type="match status" value="1"/>
</dbReference>
<feature type="domain" description="HTH lysR-type" evidence="5">
    <location>
        <begin position="8"/>
        <end position="65"/>
    </location>
</feature>
<evidence type="ECO:0000259" key="5">
    <source>
        <dbReference type="PROSITE" id="PS50931"/>
    </source>
</evidence>
<dbReference type="Proteomes" id="UP000197535">
    <property type="component" value="Unassembled WGS sequence"/>
</dbReference>
<dbReference type="GO" id="GO:0003677">
    <property type="term" value="F:DNA binding"/>
    <property type="evidence" value="ECO:0007669"/>
    <property type="project" value="UniProtKB-KW"/>
</dbReference>
<dbReference type="EMBL" id="LSTO01000001">
    <property type="protein sequence ID" value="OWW20009.1"/>
    <property type="molecule type" value="Genomic_DNA"/>
</dbReference>
<evidence type="ECO:0000256" key="2">
    <source>
        <dbReference type="ARBA" id="ARBA00023015"/>
    </source>
</evidence>
<dbReference type="Gene3D" id="1.10.10.10">
    <property type="entry name" value="Winged helix-like DNA-binding domain superfamily/Winged helix DNA-binding domain"/>
    <property type="match status" value="1"/>
</dbReference>
<dbReference type="GO" id="GO:0003700">
    <property type="term" value="F:DNA-binding transcription factor activity"/>
    <property type="evidence" value="ECO:0007669"/>
    <property type="project" value="InterPro"/>
</dbReference>
<dbReference type="Pfam" id="PF00126">
    <property type="entry name" value="HTH_1"/>
    <property type="match status" value="1"/>
</dbReference>
<organism evidence="6 7">
    <name type="scientific">Noviherbaspirillum denitrificans</name>
    <dbReference type="NCBI Taxonomy" id="1968433"/>
    <lineage>
        <taxon>Bacteria</taxon>
        <taxon>Pseudomonadati</taxon>
        <taxon>Pseudomonadota</taxon>
        <taxon>Betaproteobacteria</taxon>
        <taxon>Burkholderiales</taxon>
        <taxon>Oxalobacteraceae</taxon>
        <taxon>Noviherbaspirillum</taxon>
    </lineage>
</organism>
<evidence type="ECO:0000313" key="7">
    <source>
        <dbReference type="Proteomes" id="UP000197535"/>
    </source>
</evidence>
<reference evidence="6 7" key="1">
    <citation type="submission" date="2016-02" db="EMBL/GenBank/DDBJ databases">
        <authorList>
            <person name="Wen L."/>
            <person name="He K."/>
            <person name="Yang H."/>
        </authorList>
    </citation>
    <scope>NUCLEOTIDE SEQUENCE [LARGE SCALE GENOMIC DNA]</scope>
    <source>
        <strain evidence="6 7">TSA40</strain>
    </source>
</reference>
<dbReference type="PANTHER" id="PTHR30118:SF15">
    <property type="entry name" value="TRANSCRIPTIONAL REGULATORY PROTEIN"/>
    <property type="match status" value="1"/>
</dbReference>
<dbReference type="OrthoDB" id="8924032at2"/>
<keyword evidence="3" id="KW-0238">DNA-binding</keyword>
<protein>
    <submittedName>
        <fullName evidence="6">LysR family transcriptional regulator</fullName>
    </submittedName>
</protein>
<dbReference type="InterPro" id="IPR000847">
    <property type="entry name" value="LysR_HTH_N"/>
</dbReference>
<evidence type="ECO:0000256" key="1">
    <source>
        <dbReference type="ARBA" id="ARBA00009437"/>
    </source>
</evidence>
<dbReference type="InterPro" id="IPR036390">
    <property type="entry name" value="WH_DNA-bd_sf"/>
</dbReference>
<dbReference type="InterPro" id="IPR005119">
    <property type="entry name" value="LysR_subst-bd"/>
</dbReference>
<evidence type="ECO:0000256" key="4">
    <source>
        <dbReference type="ARBA" id="ARBA00023163"/>
    </source>
</evidence>
<dbReference type="PROSITE" id="PS50931">
    <property type="entry name" value="HTH_LYSR"/>
    <property type="match status" value="1"/>
</dbReference>
<name>A0A254TBI2_9BURK</name>
<accession>A0A254TBI2</accession>